<evidence type="ECO:0000313" key="2">
    <source>
        <dbReference type="EMBL" id="KEI43575.1"/>
    </source>
</evidence>
<evidence type="ECO:0000313" key="3">
    <source>
        <dbReference type="Proteomes" id="UP000031419"/>
    </source>
</evidence>
<dbReference type="RefSeq" id="WP_029722376.1">
    <property type="nucleotide sequence ID" value="NZ_JAJUIW010000037.1"/>
</dbReference>
<dbReference type="AlphaFoldDB" id="A0A073AW07"/>
<name>A0A073AW07_9PSEU</name>
<accession>A0A073AW07</accession>
<sequence>MSRPDIPIPPPEDFVWAVGAYESRLHLVGTSNANRDEVEARCTHRVRHVIGAWTTLPNIDGYVLCEPCCVAANVHGLLTGPAMTLDEALRLPTAISGEHGRHSTDRPTELIPAVDVVDESPTAMLPLFKEALDAVSLGTVPLWPETDPDDGESTSGDGAPGSEEERSWQTSPARLVRCDLPGTVGDRTWEPAPRYRSRHALWVGEEAAA</sequence>
<comment type="caution">
    <text evidence="2">The sequence shown here is derived from an EMBL/GenBank/DDBJ whole genome shotgun (WGS) entry which is preliminary data.</text>
</comment>
<evidence type="ECO:0000256" key="1">
    <source>
        <dbReference type="SAM" id="MobiDB-lite"/>
    </source>
</evidence>
<reference evidence="2 3" key="1">
    <citation type="submission" date="2014-06" db="EMBL/GenBank/DDBJ databases">
        <title>Saccharopolyspora rectivirgula DSM-43113 Genome sequencing.</title>
        <authorList>
            <person name="Barrera C."/>
            <person name="Millon L."/>
            <person name="Rognon B."/>
            <person name="Zaugg C."/>
            <person name="Monod M."/>
        </authorList>
    </citation>
    <scope>NUCLEOTIDE SEQUENCE [LARGE SCALE GENOMIC DNA]</scope>
    <source>
        <strain evidence="2 3">DSM 43113</strain>
    </source>
</reference>
<proteinExistence type="predicted"/>
<gene>
    <name evidence="2" type="ORF">GU90_14660</name>
</gene>
<feature type="region of interest" description="Disordered" evidence="1">
    <location>
        <begin position="140"/>
        <end position="174"/>
    </location>
</feature>
<keyword evidence="3" id="KW-1185">Reference proteome</keyword>
<dbReference type="EMBL" id="JNVU01000037">
    <property type="protein sequence ID" value="KEI43575.1"/>
    <property type="molecule type" value="Genomic_DNA"/>
</dbReference>
<dbReference type="Proteomes" id="UP000031419">
    <property type="component" value="Unassembled WGS sequence"/>
</dbReference>
<organism evidence="2 3">
    <name type="scientific">Saccharopolyspora rectivirgula</name>
    <dbReference type="NCBI Taxonomy" id="28042"/>
    <lineage>
        <taxon>Bacteria</taxon>
        <taxon>Bacillati</taxon>
        <taxon>Actinomycetota</taxon>
        <taxon>Actinomycetes</taxon>
        <taxon>Pseudonocardiales</taxon>
        <taxon>Pseudonocardiaceae</taxon>
        <taxon>Saccharopolyspora</taxon>
    </lineage>
</organism>
<protein>
    <submittedName>
        <fullName evidence="2">Uncharacterized protein</fullName>
    </submittedName>
</protein>